<dbReference type="PANTHER" id="PTHR16079">
    <property type="entry name" value="UBIQUITIN LIGASE PROTEIN CHFR"/>
    <property type="match status" value="1"/>
</dbReference>
<dbReference type="GO" id="GO:0016567">
    <property type="term" value="P:protein ubiquitination"/>
    <property type="evidence" value="ECO:0007669"/>
    <property type="project" value="TreeGrafter"/>
</dbReference>
<dbReference type="SMART" id="SM00326">
    <property type="entry name" value="SH3"/>
    <property type="match status" value="1"/>
</dbReference>
<evidence type="ECO:0000256" key="5">
    <source>
        <dbReference type="ARBA" id="ARBA00022833"/>
    </source>
</evidence>
<dbReference type="GO" id="GO:0004842">
    <property type="term" value="F:ubiquitin-protein transferase activity"/>
    <property type="evidence" value="ECO:0007669"/>
    <property type="project" value="TreeGrafter"/>
</dbReference>
<dbReference type="Pfam" id="PF00018">
    <property type="entry name" value="SH3_1"/>
    <property type="match status" value="1"/>
</dbReference>
<feature type="compositionally biased region" description="Polar residues" evidence="9">
    <location>
        <begin position="408"/>
        <end position="425"/>
    </location>
</feature>
<evidence type="ECO:0000313" key="12">
    <source>
        <dbReference type="EMBL" id="KAF2481689.1"/>
    </source>
</evidence>
<evidence type="ECO:0000256" key="6">
    <source>
        <dbReference type="ARBA" id="ARBA00022843"/>
    </source>
</evidence>
<dbReference type="Gene3D" id="3.30.40.10">
    <property type="entry name" value="Zinc/RING finger domain, C3HC4 (zinc finger)"/>
    <property type="match status" value="1"/>
</dbReference>
<dbReference type="InterPro" id="IPR013083">
    <property type="entry name" value="Znf_RING/FYVE/PHD"/>
</dbReference>
<protein>
    <recommendedName>
        <fullName evidence="14">RING-type domain-containing protein</fullName>
    </recommendedName>
</protein>
<feature type="domain" description="SH3" evidence="10">
    <location>
        <begin position="754"/>
        <end position="813"/>
    </location>
</feature>
<feature type="compositionally biased region" description="Polar residues" evidence="9">
    <location>
        <begin position="348"/>
        <end position="359"/>
    </location>
</feature>
<dbReference type="GeneID" id="54474918"/>
<feature type="compositionally biased region" description="Polar residues" evidence="9">
    <location>
        <begin position="375"/>
        <end position="395"/>
    </location>
</feature>
<dbReference type="InterPro" id="IPR001841">
    <property type="entry name" value="Znf_RING"/>
</dbReference>
<accession>A0A6A6PNN8</accession>
<feature type="compositionally biased region" description="Basic and acidic residues" evidence="9">
    <location>
        <begin position="244"/>
        <end position="266"/>
    </location>
</feature>
<keyword evidence="6" id="KW-0832">Ubl conjugation</keyword>
<gene>
    <name evidence="12" type="ORF">BDY17DRAFT_299466</name>
</gene>
<feature type="compositionally biased region" description="Basic and acidic residues" evidence="9">
    <location>
        <begin position="156"/>
        <end position="193"/>
    </location>
</feature>
<proteinExistence type="inferred from homology"/>
<evidence type="ECO:0000256" key="2">
    <source>
        <dbReference type="ARBA" id="ARBA00022443"/>
    </source>
</evidence>
<feature type="compositionally biased region" description="Basic and acidic residues" evidence="9">
    <location>
        <begin position="93"/>
        <end position="111"/>
    </location>
</feature>
<dbReference type="InterPro" id="IPR043145">
    <property type="entry name" value="Znf_ZZ_sf"/>
</dbReference>
<dbReference type="AlphaFoldDB" id="A0A6A6PNN8"/>
<dbReference type="PROSITE" id="PS50002">
    <property type="entry name" value="SH3"/>
    <property type="match status" value="1"/>
</dbReference>
<dbReference type="SUPFAM" id="SSF57850">
    <property type="entry name" value="RING/U-box"/>
    <property type="match status" value="4"/>
</dbReference>
<dbReference type="GO" id="GO:0008270">
    <property type="term" value="F:zinc ion binding"/>
    <property type="evidence" value="ECO:0007669"/>
    <property type="project" value="UniProtKB-KW"/>
</dbReference>
<dbReference type="RefSeq" id="XP_033588259.1">
    <property type="nucleotide sequence ID" value="XM_033733916.1"/>
</dbReference>
<dbReference type="InterPro" id="IPR001452">
    <property type="entry name" value="SH3_domain"/>
</dbReference>
<dbReference type="Pfam" id="PF00097">
    <property type="entry name" value="zf-C3HC4"/>
    <property type="match status" value="1"/>
</dbReference>
<comment type="similarity">
    <text evidence="1">Belongs to the SH3RF family.</text>
</comment>
<reference evidence="12" key="1">
    <citation type="journal article" date="2020" name="Stud. Mycol.">
        <title>101 Dothideomycetes genomes: a test case for predicting lifestyles and emergence of pathogens.</title>
        <authorList>
            <person name="Haridas S."/>
            <person name="Albert R."/>
            <person name="Binder M."/>
            <person name="Bloem J."/>
            <person name="Labutti K."/>
            <person name="Salamov A."/>
            <person name="Andreopoulos B."/>
            <person name="Baker S."/>
            <person name="Barry K."/>
            <person name="Bills G."/>
            <person name="Bluhm B."/>
            <person name="Cannon C."/>
            <person name="Castanera R."/>
            <person name="Culley D."/>
            <person name="Daum C."/>
            <person name="Ezra D."/>
            <person name="Gonzalez J."/>
            <person name="Henrissat B."/>
            <person name="Kuo A."/>
            <person name="Liang C."/>
            <person name="Lipzen A."/>
            <person name="Lutzoni F."/>
            <person name="Magnuson J."/>
            <person name="Mondo S."/>
            <person name="Nolan M."/>
            <person name="Ohm R."/>
            <person name="Pangilinan J."/>
            <person name="Park H.-J."/>
            <person name="Ramirez L."/>
            <person name="Alfaro M."/>
            <person name="Sun H."/>
            <person name="Tritt A."/>
            <person name="Yoshinaga Y."/>
            <person name="Zwiers L.-H."/>
            <person name="Turgeon B."/>
            <person name="Goodwin S."/>
            <person name="Spatafora J."/>
            <person name="Crous P."/>
            <person name="Grigoriev I."/>
        </authorList>
    </citation>
    <scope>NUCLEOTIDE SEQUENCE</scope>
    <source>
        <strain evidence="12">CBS 113389</strain>
    </source>
</reference>
<dbReference type="GO" id="GO:0005634">
    <property type="term" value="C:nucleus"/>
    <property type="evidence" value="ECO:0007669"/>
    <property type="project" value="TreeGrafter"/>
</dbReference>
<dbReference type="InterPro" id="IPR036028">
    <property type="entry name" value="SH3-like_dom_sf"/>
</dbReference>
<dbReference type="SMART" id="SM00184">
    <property type="entry name" value="RING"/>
    <property type="match status" value="1"/>
</dbReference>
<feature type="compositionally biased region" description="Low complexity" evidence="9">
    <location>
        <begin position="334"/>
        <end position="347"/>
    </location>
</feature>
<feature type="region of interest" description="Disordered" evidence="9">
    <location>
        <begin position="138"/>
        <end position="195"/>
    </location>
</feature>
<evidence type="ECO:0000256" key="1">
    <source>
        <dbReference type="ARBA" id="ARBA00008649"/>
    </source>
</evidence>
<feature type="region of interest" description="Disordered" evidence="9">
    <location>
        <begin position="93"/>
        <end position="116"/>
    </location>
</feature>
<dbReference type="PROSITE" id="PS00518">
    <property type="entry name" value="ZF_RING_1"/>
    <property type="match status" value="1"/>
</dbReference>
<dbReference type="PANTHER" id="PTHR16079:SF4">
    <property type="entry name" value="E3 UBIQUITIN-PROTEIN LIGASE CHFR"/>
    <property type="match status" value="1"/>
</dbReference>
<keyword evidence="2 8" id="KW-0728">SH3 domain</keyword>
<dbReference type="InterPro" id="IPR052256">
    <property type="entry name" value="E3_ubiquitin-ligase_CHFR"/>
</dbReference>
<feature type="compositionally biased region" description="Basic and acidic residues" evidence="9">
    <location>
        <begin position="138"/>
        <end position="149"/>
    </location>
</feature>
<evidence type="ECO:0000259" key="10">
    <source>
        <dbReference type="PROSITE" id="PS50002"/>
    </source>
</evidence>
<evidence type="ECO:0000259" key="11">
    <source>
        <dbReference type="PROSITE" id="PS50089"/>
    </source>
</evidence>
<evidence type="ECO:0000256" key="7">
    <source>
        <dbReference type="PROSITE-ProRule" id="PRU00175"/>
    </source>
</evidence>
<sequence>MDDGGGHGISENELTCAICTEILYQPLTLLDCLHTFCGSCLKEWFKWQATAASQSGRNASNPYTCPSCRESVRRTKADWRLNTLLEGFLKAHPERAKGEQEAGELGEHYRPGENVLPPVHFAAEDEDSEDERLLAETRELSMQHGEPRSRQRTARTSHERRRDQRSARRDHHHLTEARLREHDASHPHIEHQPSLRSLLSASESDRQNVQAEILESIFSEGLLDGIDLDNLTIAQEEELTERIAETYRRRQRDRERSGNRQARPSETRPAQVSPPRQSQPSAHRDTSDAVPEPLHPRPRPPISRPHLFEQTLQEPPRTQRRSRSSNSHRDRNTASSGDGASAPASRSVTDLSQQPSPANAQRERRHRLQPARTITDPSNAGTQAAQNHAVRNTSSTHRDAAGSGAEAPSQSGDSARRVVSTTSEDSVPIIDPRAPSNLAPQPTIRPAISNAAFAPETVENGRHPQVAPSVRCSRCDRAEIQHELHYNCRRCLEGNFNLCLQCYREGKGCNHWFGFGFRAYERWSHISHSEGRPTSLDPPHVLAARKYVKPSAETREAAPPAEPALEEGAFCESCQAFTDDCYWYCNICLEGAWGFCDKCVKRGQHCTHPLAAVAHINTLQGGHCDPSRLAFVGMPHLRQDTYVNLPFTTSCDVCHRSIPPASARFHCYQCNDGDYDICNECYWGLVSQDTVSQANGPSGWRKCPKGHRMVVVGFEETSNGAHLRTIVRDLVGGWRWKEDGGSQPPSNRVPPDGGAGLKCLALYNYFPKKGVADELAFPKNAEIREVEDKNGDWYVGTYAGRVKLFPSNHVRIL</sequence>
<dbReference type="InterPro" id="IPR018957">
    <property type="entry name" value="Znf_C3HC4_RING-type"/>
</dbReference>
<dbReference type="Proteomes" id="UP000799767">
    <property type="component" value="Unassembled WGS sequence"/>
</dbReference>
<evidence type="ECO:0000313" key="13">
    <source>
        <dbReference type="Proteomes" id="UP000799767"/>
    </source>
</evidence>
<keyword evidence="4 7" id="KW-0863">Zinc-finger</keyword>
<keyword evidence="3" id="KW-0479">Metal-binding</keyword>
<feature type="region of interest" description="Disordered" evidence="9">
    <location>
        <begin position="244"/>
        <end position="442"/>
    </location>
</feature>
<dbReference type="InterPro" id="IPR017907">
    <property type="entry name" value="Znf_RING_CS"/>
</dbReference>
<dbReference type="PROSITE" id="PS50089">
    <property type="entry name" value="ZF_RING_2"/>
    <property type="match status" value="1"/>
</dbReference>
<keyword evidence="5" id="KW-0862">Zinc</keyword>
<dbReference type="Gene3D" id="2.30.30.40">
    <property type="entry name" value="SH3 Domains"/>
    <property type="match status" value="1"/>
</dbReference>
<dbReference type="OrthoDB" id="1305878at2759"/>
<evidence type="ECO:0000256" key="8">
    <source>
        <dbReference type="PROSITE-ProRule" id="PRU00192"/>
    </source>
</evidence>
<dbReference type="Gene3D" id="3.30.60.90">
    <property type="match status" value="1"/>
</dbReference>
<feature type="domain" description="RING-type" evidence="11">
    <location>
        <begin position="16"/>
        <end position="69"/>
    </location>
</feature>
<evidence type="ECO:0000256" key="4">
    <source>
        <dbReference type="ARBA" id="ARBA00022771"/>
    </source>
</evidence>
<organism evidence="12 13">
    <name type="scientific">Neohortaea acidophila</name>
    <dbReference type="NCBI Taxonomy" id="245834"/>
    <lineage>
        <taxon>Eukaryota</taxon>
        <taxon>Fungi</taxon>
        <taxon>Dikarya</taxon>
        <taxon>Ascomycota</taxon>
        <taxon>Pezizomycotina</taxon>
        <taxon>Dothideomycetes</taxon>
        <taxon>Dothideomycetidae</taxon>
        <taxon>Mycosphaerellales</taxon>
        <taxon>Teratosphaeriaceae</taxon>
        <taxon>Neohortaea</taxon>
    </lineage>
</organism>
<dbReference type="SUPFAM" id="SSF50044">
    <property type="entry name" value="SH3-domain"/>
    <property type="match status" value="1"/>
</dbReference>
<keyword evidence="13" id="KW-1185">Reference proteome</keyword>
<evidence type="ECO:0000256" key="9">
    <source>
        <dbReference type="SAM" id="MobiDB-lite"/>
    </source>
</evidence>
<evidence type="ECO:0008006" key="14">
    <source>
        <dbReference type="Google" id="ProtNLM"/>
    </source>
</evidence>
<name>A0A6A6PNN8_9PEZI</name>
<dbReference type="EMBL" id="MU001637">
    <property type="protein sequence ID" value="KAF2481689.1"/>
    <property type="molecule type" value="Genomic_DNA"/>
</dbReference>
<evidence type="ECO:0000256" key="3">
    <source>
        <dbReference type="ARBA" id="ARBA00022723"/>
    </source>
</evidence>
<dbReference type="GO" id="GO:0006511">
    <property type="term" value="P:ubiquitin-dependent protein catabolic process"/>
    <property type="evidence" value="ECO:0007669"/>
    <property type="project" value="TreeGrafter"/>
</dbReference>
<feature type="compositionally biased region" description="Polar residues" evidence="9">
    <location>
        <begin position="267"/>
        <end position="281"/>
    </location>
</feature>